<feature type="transmembrane region" description="Helical" evidence="1">
    <location>
        <begin position="463"/>
        <end position="485"/>
    </location>
</feature>
<evidence type="ECO:0000313" key="2">
    <source>
        <dbReference type="EMBL" id="MBC5636788.1"/>
    </source>
</evidence>
<keyword evidence="1" id="KW-0812">Transmembrane</keyword>
<proteinExistence type="predicted"/>
<feature type="transmembrane region" description="Helical" evidence="1">
    <location>
        <begin position="240"/>
        <end position="260"/>
    </location>
</feature>
<feature type="transmembrane region" description="Helical" evidence="1">
    <location>
        <begin position="299"/>
        <end position="326"/>
    </location>
</feature>
<sequence length="533" mass="58512">MTSTTFRKSGRLARFILRRDRVRLPLWFIGIVFFTLLIPAAFTDLYPSQAERDMMAETMKNPAMVAMVGSADFENYTIGVMTAHQMLIFTAIVVGLMSILLVSRHTRADEEDGRVELIRSLPVGRLSQLNATMMVYVVINIILALCVGFGLYALNIASIDLEGSLLYGAVLGATGIFFTGLTAVFAQISEGSRGTIGLSIAVLIIAYLIRAIGDVSNEVLSWLSPLGWVTQADVYSSNNWLPVLIMLGISIILIVIANYLNAIRDMGAGFLPSKPGRKEASVFLQSPLGLGLRLQRTGLIAWAIGMFVMGASYGSVLGDLEAFFAGSEEMQNMLVAAEGYTLTEQFIPMLMMVMAILATVPAVMSMNKLYGEEKKQRIDHVLSRAVSRTKLMASYLIISIVNGFVMLSLAGIGLWIAGDAVVEGGLDFGTIYGAAIVYYPAILVMISVAVFLIGWLPRRTSLIWLYVFYSFFVLYLGNLFQFSEWVGKLSPFGYIPQLPIEEMDWVSSILLIVIAVGIMIIGFIGYRKRDIQG</sequence>
<keyword evidence="1" id="KW-1133">Transmembrane helix</keyword>
<name>A0A923RIK4_9BACI</name>
<evidence type="ECO:0000256" key="1">
    <source>
        <dbReference type="SAM" id="Phobius"/>
    </source>
</evidence>
<keyword evidence="1" id="KW-0472">Membrane</keyword>
<organism evidence="2 3">
    <name type="scientific">Ornithinibacillus hominis</name>
    <dbReference type="NCBI Taxonomy" id="2763055"/>
    <lineage>
        <taxon>Bacteria</taxon>
        <taxon>Bacillati</taxon>
        <taxon>Bacillota</taxon>
        <taxon>Bacilli</taxon>
        <taxon>Bacillales</taxon>
        <taxon>Bacillaceae</taxon>
        <taxon>Ornithinibacillus</taxon>
    </lineage>
</organism>
<evidence type="ECO:0000313" key="3">
    <source>
        <dbReference type="Proteomes" id="UP000637359"/>
    </source>
</evidence>
<feature type="transmembrane region" description="Helical" evidence="1">
    <location>
        <begin position="21"/>
        <end position="42"/>
    </location>
</feature>
<feature type="transmembrane region" description="Helical" evidence="1">
    <location>
        <begin position="195"/>
        <end position="213"/>
    </location>
</feature>
<feature type="transmembrane region" description="Helical" evidence="1">
    <location>
        <begin position="166"/>
        <end position="188"/>
    </location>
</feature>
<dbReference type="Proteomes" id="UP000637359">
    <property type="component" value="Unassembled WGS sequence"/>
</dbReference>
<comment type="caution">
    <text evidence="2">The sequence shown here is derived from an EMBL/GenBank/DDBJ whole genome shotgun (WGS) entry which is preliminary data.</text>
</comment>
<feature type="transmembrane region" description="Helical" evidence="1">
    <location>
        <begin position="134"/>
        <end position="154"/>
    </location>
</feature>
<dbReference type="AlphaFoldDB" id="A0A923RIK4"/>
<gene>
    <name evidence="2" type="ORF">H8S33_08165</name>
</gene>
<dbReference type="EMBL" id="JACOOL010000005">
    <property type="protein sequence ID" value="MBC5636788.1"/>
    <property type="molecule type" value="Genomic_DNA"/>
</dbReference>
<feature type="transmembrane region" description="Helical" evidence="1">
    <location>
        <begin position="505"/>
        <end position="526"/>
    </location>
</feature>
<protein>
    <submittedName>
        <fullName evidence="2">ABC transporter permease</fullName>
    </submittedName>
</protein>
<keyword evidence="3" id="KW-1185">Reference proteome</keyword>
<accession>A0A923RIK4</accession>
<reference evidence="2" key="1">
    <citation type="submission" date="2020-08" db="EMBL/GenBank/DDBJ databases">
        <title>Genome public.</title>
        <authorList>
            <person name="Liu C."/>
            <person name="Sun Q."/>
        </authorList>
    </citation>
    <scope>NUCLEOTIDE SEQUENCE</scope>
    <source>
        <strain evidence="2">BX22</strain>
    </source>
</reference>
<feature type="transmembrane region" description="Helical" evidence="1">
    <location>
        <begin position="346"/>
        <end position="370"/>
    </location>
</feature>
<feature type="transmembrane region" description="Helical" evidence="1">
    <location>
        <begin position="391"/>
        <end position="416"/>
    </location>
</feature>
<dbReference type="RefSeq" id="WP_186869503.1">
    <property type="nucleotide sequence ID" value="NZ_JACOOL010000005.1"/>
</dbReference>
<feature type="transmembrane region" description="Helical" evidence="1">
    <location>
        <begin position="83"/>
        <end position="102"/>
    </location>
</feature>
<feature type="transmembrane region" description="Helical" evidence="1">
    <location>
        <begin position="436"/>
        <end position="456"/>
    </location>
</feature>